<proteinExistence type="predicted"/>
<dbReference type="EMBL" id="SNWR01000001">
    <property type="protein sequence ID" value="TDO36479.1"/>
    <property type="molecule type" value="Genomic_DNA"/>
</dbReference>
<organism evidence="2 3">
    <name type="scientific">Paractinoplanes brasiliensis</name>
    <dbReference type="NCBI Taxonomy" id="52695"/>
    <lineage>
        <taxon>Bacteria</taxon>
        <taxon>Bacillati</taxon>
        <taxon>Actinomycetota</taxon>
        <taxon>Actinomycetes</taxon>
        <taxon>Micromonosporales</taxon>
        <taxon>Micromonosporaceae</taxon>
        <taxon>Paractinoplanes</taxon>
    </lineage>
</organism>
<dbReference type="OrthoDB" id="3293457at2"/>
<evidence type="ECO:0000313" key="2">
    <source>
        <dbReference type="EMBL" id="TDO36479.1"/>
    </source>
</evidence>
<reference evidence="2 3" key="1">
    <citation type="submission" date="2019-03" db="EMBL/GenBank/DDBJ databases">
        <title>Sequencing the genomes of 1000 actinobacteria strains.</title>
        <authorList>
            <person name="Klenk H.-P."/>
        </authorList>
    </citation>
    <scope>NUCLEOTIDE SEQUENCE [LARGE SCALE GENOMIC DNA]</scope>
    <source>
        <strain evidence="2 3">DSM 43805</strain>
    </source>
</reference>
<dbReference type="RefSeq" id="WP_133871222.1">
    <property type="nucleotide sequence ID" value="NZ_BOMD01000103.1"/>
</dbReference>
<keyword evidence="1" id="KW-0812">Transmembrane</keyword>
<comment type="caution">
    <text evidence="2">The sequence shown here is derived from an EMBL/GenBank/DDBJ whole genome shotgun (WGS) entry which is preliminary data.</text>
</comment>
<dbReference type="AlphaFoldDB" id="A0A4R6JK79"/>
<protein>
    <submittedName>
        <fullName evidence="2">Uncharacterized protein</fullName>
    </submittedName>
</protein>
<keyword evidence="1" id="KW-0472">Membrane</keyword>
<evidence type="ECO:0000256" key="1">
    <source>
        <dbReference type="SAM" id="Phobius"/>
    </source>
</evidence>
<name>A0A4R6JK79_9ACTN</name>
<dbReference type="Proteomes" id="UP000294901">
    <property type="component" value="Unassembled WGS sequence"/>
</dbReference>
<keyword evidence="1" id="KW-1133">Transmembrane helix</keyword>
<sequence>MNLNEALRDAAESLPPRVAGPRAQALLDSIVASPSPAPAPRAGRRPRRVAVAVLAALTATAGVFVLPSLRSEAAYASWSPQPVALTAADERALADSCVTRVRDQYHYSEANPAARVVRGERRGDYAFLNVVTPGWAALCFRDRDGALANSSIMMDPVGGPALGRAGIELQGWPQMRTEEGFCRLLAGRVGSQVVAVGITIHNSARTDSETVRATVDDGYFLAWYPEPAADADTNSTTLTLTLTDGTTVDGLSARRLMEAPRLK</sequence>
<evidence type="ECO:0000313" key="3">
    <source>
        <dbReference type="Proteomes" id="UP000294901"/>
    </source>
</evidence>
<accession>A0A4R6JK79</accession>
<keyword evidence="3" id="KW-1185">Reference proteome</keyword>
<feature type="transmembrane region" description="Helical" evidence="1">
    <location>
        <begin position="49"/>
        <end position="69"/>
    </location>
</feature>
<gene>
    <name evidence="2" type="ORF">C8E87_0051</name>
</gene>